<keyword evidence="6 8" id="KW-0520">NAD</keyword>
<keyword evidence="4 8" id="KW-0067">ATP-binding</keyword>
<reference evidence="9 10" key="1">
    <citation type="submission" date="2016-08" db="EMBL/GenBank/DDBJ databases">
        <title>Novel Firmicute Genomes.</title>
        <authorList>
            <person name="Poppleton D.I."/>
            <person name="Gribaldo S."/>
        </authorList>
    </citation>
    <scope>NUCLEOTIDE SEQUENCE [LARGE SCALE GENOMIC DNA]</scope>
    <source>
        <strain evidence="9 10">RAOx-1</strain>
    </source>
</reference>
<dbReference type="HAMAP" id="MF_00361">
    <property type="entry name" value="NAD_kinase"/>
    <property type="match status" value="1"/>
</dbReference>
<feature type="binding site" evidence="8">
    <location>
        <begin position="142"/>
        <end position="143"/>
    </location>
    <ligand>
        <name>NAD(+)</name>
        <dbReference type="ChEBI" id="CHEBI:57540"/>
    </ligand>
</feature>
<dbReference type="PANTHER" id="PTHR20275:SF0">
    <property type="entry name" value="NAD KINASE"/>
    <property type="match status" value="1"/>
</dbReference>
<dbReference type="GO" id="GO:0051287">
    <property type="term" value="F:NAD binding"/>
    <property type="evidence" value="ECO:0007669"/>
    <property type="project" value="UniProtKB-ARBA"/>
</dbReference>
<organism evidence="9 10">
    <name type="scientific">Ammoniphilus oxalaticus</name>
    <dbReference type="NCBI Taxonomy" id="66863"/>
    <lineage>
        <taxon>Bacteria</taxon>
        <taxon>Bacillati</taxon>
        <taxon>Bacillota</taxon>
        <taxon>Bacilli</taxon>
        <taxon>Bacillales</taxon>
        <taxon>Paenibacillaceae</taxon>
        <taxon>Aneurinibacillus group</taxon>
        <taxon>Ammoniphilus</taxon>
    </lineage>
</organism>
<dbReference type="AlphaFoldDB" id="A0A419SMZ6"/>
<dbReference type="SUPFAM" id="SSF111331">
    <property type="entry name" value="NAD kinase/diacylglycerol kinase-like"/>
    <property type="match status" value="1"/>
</dbReference>
<dbReference type="GO" id="GO:0019674">
    <property type="term" value="P:NAD+ metabolic process"/>
    <property type="evidence" value="ECO:0007669"/>
    <property type="project" value="InterPro"/>
</dbReference>
<dbReference type="Pfam" id="PF20143">
    <property type="entry name" value="NAD_kinase_C"/>
    <property type="match status" value="1"/>
</dbReference>
<feature type="binding site" evidence="8">
    <location>
        <position position="207"/>
    </location>
    <ligand>
        <name>NAD(+)</name>
        <dbReference type="ChEBI" id="CHEBI:57540"/>
    </ligand>
</feature>
<evidence type="ECO:0000313" key="9">
    <source>
        <dbReference type="EMBL" id="RKD25589.1"/>
    </source>
</evidence>
<evidence type="ECO:0000256" key="2">
    <source>
        <dbReference type="ARBA" id="ARBA00022741"/>
    </source>
</evidence>
<feature type="binding site" evidence="8">
    <location>
        <position position="172"/>
    </location>
    <ligand>
        <name>NAD(+)</name>
        <dbReference type="ChEBI" id="CHEBI:57540"/>
    </ligand>
</feature>
<dbReference type="GO" id="GO:0003951">
    <property type="term" value="F:NAD+ kinase activity"/>
    <property type="evidence" value="ECO:0007669"/>
    <property type="project" value="UniProtKB-UniRule"/>
</dbReference>
<accession>A0A419SMZ6</accession>
<name>A0A419SMZ6_9BACL</name>
<dbReference type="PANTHER" id="PTHR20275">
    <property type="entry name" value="NAD KINASE"/>
    <property type="match status" value="1"/>
</dbReference>
<dbReference type="InterPro" id="IPR017437">
    <property type="entry name" value="ATP-NAD_kinase_PpnK-typ_C"/>
</dbReference>
<evidence type="ECO:0000256" key="3">
    <source>
        <dbReference type="ARBA" id="ARBA00022777"/>
    </source>
</evidence>
<comment type="function">
    <text evidence="8">Involved in the regulation of the intracellular balance of NAD and NADP, and is a key enzyme in the biosynthesis of NADP. Catalyzes specifically the phosphorylation on 2'-hydroxyl of the adenosine moiety of NAD to yield NADP.</text>
</comment>
<comment type="cofactor">
    <cofactor evidence="8">
        <name>a divalent metal cation</name>
        <dbReference type="ChEBI" id="CHEBI:60240"/>
    </cofactor>
</comment>
<dbReference type="Pfam" id="PF01513">
    <property type="entry name" value="NAD_kinase"/>
    <property type="match status" value="1"/>
</dbReference>
<dbReference type="InterPro" id="IPR002504">
    <property type="entry name" value="NADK"/>
</dbReference>
<evidence type="ECO:0000256" key="8">
    <source>
        <dbReference type="HAMAP-Rule" id="MF_00361"/>
    </source>
</evidence>
<dbReference type="EC" id="2.7.1.23" evidence="8"/>
<feature type="binding site" evidence="8">
    <location>
        <position position="242"/>
    </location>
    <ligand>
        <name>NAD(+)</name>
        <dbReference type="ChEBI" id="CHEBI:57540"/>
    </ligand>
</feature>
<proteinExistence type="inferred from homology"/>
<feature type="binding site" evidence="8">
    <location>
        <begin position="183"/>
        <end position="188"/>
    </location>
    <ligand>
        <name>NAD(+)</name>
        <dbReference type="ChEBI" id="CHEBI:57540"/>
    </ligand>
</feature>
<evidence type="ECO:0000256" key="4">
    <source>
        <dbReference type="ARBA" id="ARBA00022840"/>
    </source>
</evidence>
<keyword evidence="1 8" id="KW-0808">Transferase</keyword>
<dbReference type="Gene3D" id="3.40.50.10330">
    <property type="entry name" value="Probable inorganic polyphosphate/atp-NAD kinase, domain 1"/>
    <property type="match status" value="1"/>
</dbReference>
<dbReference type="FunFam" id="2.60.200.30:FF:000009">
    <property type="entry name" value="Poly(P)/ATP NAD kinase"/>
    <property type="match status" value="1"/>
</dbReference>
<evidence type="ECO:0000256" key="5">
    <source>
        <dbReference type="ARBA" id="ARBA00022857"/>
    </source>
</evidence>
<dbReference type="InterPro" id="IPR017438">
    <property type="entry name" value="ATP-NAD_kinase_N"/>
</dbReference>
<keyword evidence="3 8" id="KW-0418">Kinase</keyword>
<dbReference type="GO" id="GO:0005737">
    <property type="term" value="C:cytoplasm"/>
    <property type="evidence" value="ECO:0007669"/>
    <property type="project" value="UniProtKB-SubCell"/>
</dbReference>
<dbReference type="RefSeq" id="WP_120188257.1">
    <property type="nucleotide sequence ID" value="NZ_MCHY01000006.1"/>
</dbReference>
<evidence type="ECO:0000256" key="7">
    <source>
        <dbReference type="ARBA" id="ARBA00047925"/>
    </source>
</evidence>
<dbReference type="EMBL" id="MCHY01000006">
    <property type="protein sequence ID" value="RKD25589.1"/>
    <property type="molecule type" value="Genomic_DNA"/>
</dbReference>
<keyword evidence="5 8" id="KW-0521">NADP</keyword>
<keyword evidence="10" id="KW-1185">Reference proteome</keyword>
<feature type="binding site" evidence="8">
    <location>
        <begin position="68"/>
        <end position="69"/>
    </location>
    <ligand>
        <name>NAD(+)</name>
        <dbReference type="ChEBI" id="CHEBI:57540"/>
    </ligand>
</feature>
<feature type="active site" description="Proton acceptor" evidence="8">
    <location>
        <position position="68"/>
    </location>
</feature>
<dbReference type="Gene3D" id="2.60.200.30">
    <property type="entry name" value="Probable inorganic polyphosphate/atp-NAD kinase, domain 2"/>
    <property type="match status" value="1"/>
</dbReference>
<feature type="binding site" evidence="8">
    <location>
        <position position="153"/>
    </location>
    <ligand>
        <name>NAD(+)</name>
        <dbReference type="ChEBI" id="CHEBI:57540"/>
    </ligand>
</feature>
<keyword evidence="2 8" id="KW-0547">Nucleotide-binding</keyword>
<gene>
    <name evidence="8" type="primary">nadK</name>
    <name evidence="9" type="ORF">BEP19_01190</name>
</gene>
<comment type="catalytic activity">
    <reaction evidence="7 8">
        <text>NAD(+) + ATP = ADP + NADP(+) + H(+)</text>
        <dbReference type="Rhea" id="RHEA:18629"/>
        <dbReference type="ChEBI" id="CHEBI:15378"/>
        <dbReference type="ChEBI" id="CHEBI:30616"/>
        <dbReference type="ChEBI" id="CHEBI:57540"/>
        <dbReference type="ChEBI" id="CHEBI:58349"/>
        <dbReference type="ChEBI" id="CHEBI:456216"/>
        <dbReference type="EC" id="2.7.1.23"/>
    </reaction>
</comment>
<protein>
    <recommendedName>
        <fullName evidence="8">NAD kinase</fullName>
        <ecNumber evidence="8">2.7.1.23</ecNumber>
    </recommendedName>
    <alternativeName>
        <fullName evidence="8">ATP-dependent NAD kinase</fullName>
    </alternativeName>
</protein>
<evidence type="ECO:0000256" key="6">
    <source>
        <dbReference type="ARBA" id="ARBA00023027"/>
    </source>
</evidence>
<dbReference type="GO" id="GO:0005524">
    <property type="term" value="F:ATP binding"/>
    <property type="evidence" value="ECO:0007669"/>
    <property type="project" value="UniProtKB-KW"/>
</dbReference>
<comment type="similarity">
    <text evidence="8">Belongs to the NAD kinase family.</text>
</comment>
<comment type="subcellular location">
    <subcellularLocation>
        <location evidence="8">Cytoplasm</location>
    </subcellularLocation>
</comment>
<dbReference type="OrthoDB" id="9774737at2"/>
<sequence length="285" mass="31148">MKTVGMVVNQSKPGAIEFAKGLIQLLEDKGIKVLIEPFVGEYVKRDDLAIPLHEFHQQAECVFVLGGDGTLLGVAREFSVHNIPLLGINLGNLGFLSEAEPDHLPDVIDKINRGDYYLEKRMMIQAELIQNGMTKAVYHALNDICIAKGTFSRIINCAVHVGDQYVSTFNGDGMIVSTPTGSTAYSLSAGGPIVSPSIHAILLTPIAPHSLSVRPMVLAIEQEIRITVSATHEDMGLTVDGQLGIRLQVGDQIVLKKSPYKTSLIKWKERSFFDVVRKKLMGDQA</sequence>
<evidence type="ECO:0000313" key="10">
    <source>
        <dbReference type="Proteomes" id="UP000284219"/>
    </source>
</evidence>
<comment type="caution">
    <text evidence="8">Lacks conserved residue(s) required for the propagation of feature annotation.</text>
</comment>
<dbReference type="InterPro" id="IPR016064">
    <property type="entry name" value="NAD/diacylglycerol_kinase_sf"/>
</dbReference>
<dbReference type="Proteomes" id="UP000284219">
    <property type="component" value="Unassembled WGS sequence"/>
</dbReference>
<evidence type="ECO:0000256" key="1">
    <source>
        <dbReference type="ARBA" id="ARBA00022679"/>
    </source>
</evidence>
<dbReference type="GO" id="GO:0006741">
    <property type="term" value="P:NADP+ biosynthetic process"/>
    <property type="evidence" value="ECO:0007669"/>
    <property type="project" value="UniProtKB-UniRule"/>
</dbReference>
<dbReference type="GO" id="GO:0046872">
    <property type="term" value="F:metal ion binding"/>
    <property type="evidence" value="ECO:0007669"/>
    <property type="project" value="UniProtKB-UniRule"/>
</dbReference>
<keyword evidence="8" id="KW-0963">Cytoplasm</keyword>
<comment type="caution">
    <text evidence="9">The sequence shown here is derived from an EMBL/GenBank/DDBJ whole genome shotgun (WGS) entry which is preliminary data.</text>
</comment>